<keyword evidence="3" id="KW-0067">ATP-binding</keyword>
<sequence>MLKVLKSGLYTSIQDTGRFGYRSLGVPVSGAMDAYSSTYANTILGNSIDDAVLEITMSGPQLQFLKPTQIAIAGADLQPRLNGRAVQNNRAIMVTEEDVLTFSGLNSGLRTYLAVKGGFITKTVLESKSMYRAITDSERIQAGEIIEYTEFAKASQTTNAHIKYDSTILSSKVLEVSKGPEFERLNEVQVKRLEKQRFEVSKFNNRMAYQLLPILPNDLNPIITTPILPGTVQLTPSGHLIVLMRDCQTTGGYPRILQLTERSINILCQKRQGEEIILRIKD</sequence>
<dbReference type="InterPro" id="IPR052708">
    <property type="entry name" value="PxpC"/>
</dbReference>
<dbReference type="PANTHER" id="PTHR43309:SF5">
    <property type="entry name" value="5-OXOPROLINASE SUBUNIT C"/>
    <property type="match status" value="1"/>
</dbReference>
<reference evidence="6" key="1">
    <citation type="submission" date="2023-07" db="EMBL/GenBank/DDBJ databases">
        <authorList>
            <person name="Yue Y."/>
        </authorList>
    </citation>
    <scope>NUCLEOTIDE SEQUENCE [LARGE SCALE GENOMIC DNA]</scope>
    <source>
        <strain evidence="6">D23</strain>
    </source>
</reference>
<keyword evidence="1" id="KW-0547">Nucleotide-binding</keyword>
<dbReference type="PANTHER" id="PTHR43309">
    <property type="entry name" value="5-OXOPROLINASE SUBUNIT C"/>
    <property type="match status" value="1"/>
</dbReference>
<dbReference type="InterPro" id="IPR029000">
    <property type="entry name" value="Cyclophilin-like_dom_sf"/>
</dbReference>
<accession>A0ABS7XT30</accession>
<dbReference type="Pfam" id="PF02626">
    <property type="entry name" value="CT_A_B"/>
    <property type="match status" value="1"/>
</dbReference>
<dbReference type="EMBL" id="JAIUJR010000007">
    <property type="protein sequence ID" value="MCA0133182.1"/>
    <property type="molecule type" value="Genomic_DNA"/>
</dbReference>
<feature type="domain" description="Carboxyltransferase" evidence="4">
    <location>
        <begin position="23"/>
        <end position="282"/>
    </location>
</feature>
<evidence type="ECO:0000313" key="5">
    <source>
        <dbReference type="EMBL" id="MCA0133182.1"/>
    </source>
</evidence>
<dbReference type="RefSeq" id="WP_224529569.1">
    <property type="nucleotide sequence ID" value="NZ_JAIUJR010000007.1"/>
</dbReference>
<comment type="caution">
    <text evidence="5">The sequence shown here is derived from an EMBL/GenBank/DDBJ whole genome shotgun (WGS) entry which is preliminary data.</text>
</comment>
<evidence type="ECO:0000256" key="3">
    <source>
        <dbReference type="ARBA" id="ARBA00022840"/>
    </source>
</evidence>
<evidence type="ECO:0000256" key="1">
    <source>
        <dbReference type="ARBA" id="ARBA00022741"/>
    </source>
</evidence>
<proteinExistence type="predicted"/>
<dbReference type="SMART" id="SM00797">
    <property type="entry name" value="AHS2"/>
    <property type="match status" value="1"/>
</dbReference>
<dbReference type="InterPro" id="IPR003778">
    <property type="entry name" value="CT_A_B"/>
</dbReference>
<evidence type="ECO:0000256" key="2">
    <source>
        <dbReference type="ARBA" id="ARBA00022801"/>
    </source>
</evidence>
<dbReference type="Proteomes" id="UP001198901">
    <property type="component" value="Unassembled WGS sequence"/>
</dbReference>
<organism evidence="5 6">
    <name type="scientific">Winogradskyella alexanderae</name>
    <dbReference type="NCBI Taxonomy" id="2877123"/>
    <lineage>
        <taxon>Bacteria</taxon>
        <taxon>Pseudomonadati</taxon>
        <taxon>Bacteroidota</taxon>
        <taxon>Flavobacteriia</taxon>
        <taxon>Flavobacteriales</taxon>
        <taxon>Flavobacteriaceae</taxon>
        <taxon>Winogradskyella</taxon>
    </lineage>
</organism>
<evidence type="ECO:0000313" key="6">
    <source>
        <dbReference type="Proteomes" id="UP001198901"/>
    </source>
</evidence>
<evidence type="ECO:0000259" key="4">
    <source>
        <dbReference type="SMART" id="SM00797"/>
    </source>
</evidence>
<dbReference type="Gene3D" id="2.40.100.10">
    <property type="entry name" value="Cyclophilin-like"/>
    <property type="match status" value="1"/>
</dbReference>
<protein>
    <submittedName>
        <fullName evidence="5">Biotin-dependent carboxyltransferase family protein</fullName>
    </submittedName>
</protein>
<keyword evidence="2" id="KW-0378">Hydrolase</keyword>
<gene>
    <name evidence="5" type="ORF">LBU54_11355</name>
</gene>
<name>A0ABS7XT30_9FLAO</name>
<keyword evidence="6" id="KW-1185">Reference proteome</keyword>